<organism evidence="12">
    <name type="scientific">Pseudoalteromonas prydzensis</name>
    <dbReference type="NCBI Taxonomy" id="182141"/>
    <lineage>
        <taxon>Bacteria</taxon>
        <taxon>Pseudomonadati</taxon>
        <taxon>Pseudomonadota</taxon>
        <taxon>Gammaproteobacteria</taxon>
        <taxon>Alteromonadales</taxon>
        <taxon>Pseudoalteromonadaceae</taxon>
        <taxon>Pseudoalteromonas</taxon>
    </lineage>
</organism>
<evidence type="ECO:0000256" key="4">
    <source>
        <dbReference type="ARBA" id="ARBA00022553"/>
    </source>
</evidence>
<comment type="caution">
    <text evidence="12">The sequence shown here is derived from an EMBL/GenBank/DDBJ whole genome shotgun (WGS) entry which is preliminary data.</text>
</comment>
<evidence type="ECO:0000256" key="3">
    <source>
        <dbReference type="ARBA" id="ARBA00012438"/>
    </source>
</evidence>
<dbReference type="InterPro" id="IPR003661">
    <property type="entry name" value="HisK_dim/P_dom"/>
</dbReference>
<dbReference type="InterPro" id="IPR036097">
    <property type="entry name" value="HisK_dim/P_sf"/>
</dbReference>
<dbReference type="Pfam" id="PF00512">
    <property type="entry name" value="HisKA"/>
    <property type="match status" value="1"/>
</dbReference>
<dbReference type="AlphaFoldDB" id="A0A7V1CYW0"/>
<dbReference type="RefSeq" id="WP_304182071.1">
    <property type="nucleotide sequence ID" value="NZ_DRGM01000104.1"/>
</dbReference>
<keyword evidence="5" id="KW-0808">Transferase</keyword>
<protein>
    <recommendedName>
        <fullName evidence="3">histidine kinase</fullName>
        <ecNumber evidence="3">2.7.13.3</ecNumber>
    </recommendedName>
</protein>
<dbReference type="Gene3D" id="3.30.565.10">
    <property type="entry name" value="Histidine kinase-like ATPase, C-terminal domain"/>
    <property type="match status" value="1"/>
</dbReference>
<accession>A0A7V1CYW0</accession>
<evidence type="ECO:0000256" key="6">
    <source>
        <dbReference type="ARBA" id="ARBA00022692"/>
    </source>
</evidence>
<name>A0A7V1CYW0_9GAMM</name>
<feature type="domain" description="Histidine kinase" evidence="11">
    <location>
        <begin position="263"/>
        <end position="477"/>
    </location>
</feature>
<evidence type="ECO:0000313" key="12">
    <source>
        <dbReference type="EMBL" id="HEA16720.1"/>
    </source>
</evidence>
<dbReference type="InterPro" id="IPR005467">
    <property type="entry name" value="His_kinase_dom"/>
</dbReference>
<comment type="subcellular location">
    <subcellularLocation>
        <location evidence="2">Membrane</location>
        <topology evidence="2">Multi-pass membrane protein</topology>
    </subcellularLocation>
</comment>
<evidence type="ECO:0000256" key="2">
    <source>
        <dbReference type="ARBA" id="ARBA00004141"/>
    </source>
</evidence>
<dbReference type="InterPro" id="IPR050398">
    <property type="entry name" value="HssS/ArlS-like"/>
</dbReference>
<feature type="transmembrane region" description="Helical" evidence="10">
    <location>
        <begin position="15"/>
        <end position="34"/>
    </location>
</feature>
<dbReference type="Gene3D" id="1.10.287.130">
    <property type="match status" value="1"/>
</dbReference>
<dbReference type="PROSITE" id="PS50109">
    <property type="entry name" value="HIS_KIN"/>
    <property type="match status" value="1"/>
</dbReference>
<dbReference type="InterPro" id="IPR036890">
    <property type="entry name" value="HATPase_C_sf"/>
</dbReference>
<dbReference type="SMART" id="SM00388">
    <property type="entry name" value="HisKA"/>
    <property type="match status" value="1"/>
</dbReference>
<dbReference type="Proteomes" id="UP000886188">
    <property type="component" value="Unassembled WGS sequence"/>
</dbReference>
<evidence type="ECO:0000256" key="1">
    <source>
        <dbReference type="ARBA" id="ARBA00000085"/>
    </source>
</evidence>
<evidence type="ECO:0000256" key="10">
    <source>
        <dbReference type="SAM" id="Phobius"/>
    </source>
</evidence>
<dbReference type="GO" id="GO:0016020">
    <property type="term" value="C:membrane"/>
    <property type="evidence" value="ECO:0007669"/>
    <property type="project" value="UniProtKB-SubCell"/>
</dbReference>
<evidence type="ECO:0000256" key="9">
    <source>
        <dbReference type="ARBA" id="ARBA00023136"/>
    </source>
</evidence>
<evidence type="ECO:0000256" key="7">
    <source>
        <dbReference type="ARBA" id="ARBA00022777"/>
    </source>
</evidence>
<keyword evidence="6 10" id="KW-0812">Transmembrane</keyword>
<dbReference type="SUPFAM" id="SSF47384">
    <property type="entry name" value="Homodimeric domain of signal transducing histidine kinase"/>
    <property type="match status" value="1"/>
</dbReference>
<dbReference type="SUPFAM" id="SSF55874">
    <property type="entry name" value="ATPase domain of HSP90 chaperone/DNA topoisomerase II/histidine kinase"/>
    <property type="match status" value="1"/>
</dbReference>
<dbReference type="EC" id="2.7.13.3" evidence="3"/>
<keyword evidence="9 10" id="KW-0472">Membrane</keyword>
<feature type="transmembrane region" description="Helical" evidence="10">
    <location>
        <begin position="174"/>
        <end position="197"/>
    </location>
</feature>
<dbReference type="EMBL" id="DRGM01000104">
    <property type="protein sequence ID" value="HEA16720.1"/>
    <property type="molecule type" value="Genomic_DNA"/>
</dbReference>
<proteinExistence type="predicted"/>
<evidence type="ECO:0000256" key="5">
    <source>
        <dbReference type="ARBA" id="ARBA00022679"/>
    </source>
</evidence>
<sequence>MLPHKTKLHSIKRKLVNNITAVISLILVTIFLTVDLSVDSWVENQFNQSLTNKANYLKTLVKDHAGKLEFDFAGEFMSEYEQANPSEFYQLWHEQHTFEKSDSLQLYPGVDLPNIDIAINEFRIIDYSLPNGEAGRAMISHFIAQQADDNTADSGHFNTMVLTIAAPTAALNKVLIIIDVVFVLTCIIAVFGVRYLVTRIVNRGLYPLNNLNEQIKQLDITETAQIINSDFKVEEIEPIRNELNKFITTNQQLYQNEKRLTSDIAHELKTPIAELISLSEVALRYPNDERISATYTSDILAISQRMKTIVNNLLLLQRAGSSAIELTIEKLNLSAFINNISNELQFKHPDIEQRLQLDIAEDLLVNVDKFCLHTILSNLLDNALFYGERQHSVNLQVTQASDKTIITLCNALATPLSGQQLEAIFDPLYQLDSSRTNNQRHGLGLAIVKSLCNLNNFTIRAENKADSRLALILTLPN</sequence>
<keyword evidence="4" id="KW-0597">Phosphoprotein</keyword>
<gene>
    <name evidence="12" type="ORF">ENH88_09800</name>
</gene>
<evidence type="ECO:0000256" key="8">
    <source>
        <dbReference type="ARBA" id="ARBA00022989"/>
    </source>
</evidence>
<dbReference type="InterPro" id="IPR003594">
    <property type="entry name" value="HATPase_dom"/>
</dbReference>
<dbReference type="PANTHER" id="PTHR45528:SF12">
    <property type="entry name" value="SENSOR HISTIDINE KINASE ARSS"/>
    <property type="match status" value="1"/>
</dbReference>
<dbReference type="SMART" id="SM00387">
    <property type="entry name" value="HATPase_c"/>
    <property type="match status" value="1"/>
</dbReference>
<reference evidence="12" key="1">
    <citation type="journal article" date="2020" name="mSystems">
        <title>Genome- and Community-Level Interaction Insights into Carbon Utilization and Element Cycling Functions of Hydrothermarchaeota in Hydrothermal Sediment.</title>
        <authorList>
            <person name="Zhou Z."/>
            <person name="Liu Y."/>
            <person name="Xu W."/>
            <person name="Pan J."/>
            <person name="Luo Z.H."/>
            <person name="Li M."/>
        </authorList>
    </citation>
    <scope>NUCLEOTIDE SEQUENCE [LARGE SCALE GENOMIC DNA]</scope>
    <source>
        <strain evidence="12">HyVt-346</strain>
    </source>
</reference>
<keyword evidence="8 10" id="KW-1133">Transmembrane helix</keyword>
<dbReference type="GO" id="GO:0000155">
    <property type="term" value="F:phosphorelay sensor kinase activity"/>
    <property type="evidence" value="ECO:0007669"/>
    <property type="project" value="InterPro"/>
</dbReference>
<comment type="catalytic activity">
    <reaction evidence="1">
        <text>ATP + protein L-histidine = ADP + protein N-phospho-L-histidine.</text>
        <dbReference type="EC" id="2.7.13.3"/>
    </reaction>
</comment>
<evidence type="ECO:0000259" key="11">
    <source>
        <dbReference type="PROSITE" id="PS50109"/>
    </source>
</evidence>
<keyword evidence="7" id="KW-0418">Kinase</keyword>
<dbReference type="CDD" id="cd00082">
    <property type="entry name" value="HisKA"/>
    <property type="match status" value="1"/>
</dbReference>
<dbReference type="PANTHER" id="PTHR45528">
    <property type="entry name" value="SENSOR HISTIDINE KINASE CPXA"/>
    <property type="match status" value="1"/>
</dbReference>
<dbReference type="Pfam" id="PF02518">
    <property type="entry name" value="HATPase_c"/>
    <property type="match status" value="1"/>
</dbReference>